<keyword evidence="2" id="KW-0223">Dioxygenase</keyword>
<keyword evidence="2" id="KW-0456">Lyase</keyword>
<dbReference type="PANTHER" id="PTHR35006:SF1">
    <property type="entry name" value="BLL2941 PROTEIN"/>
    <property type="match status" value="1"/>
</dbReference>
<proteinExistence type="predicted"/>
<dbReference type="GO" id="GO:0016829">
    <property type="term" value="F:lyase activity"/>
    <property type="evidence" value="ECO:0007669"/>
    <property type="project" value="UniProtKB-KW"/>
</dbReference>
<dbReference type="InterPro" id="IPR029068">
    <property type="entry name" value="Glyas_Bleomycin-R_OHBP_Dase"/>
</dbReference>
<reference evidence="2 3" key="1">
    <citation type="submission" date="2020-08" db="EMBL/GenBank/DDBJ databases">
        <title>Genomic Encyclopedia of Type Strains, Phase IV (KMG-IV): sequencing the most valuable type-strain genomes for metagenomic binning, comparative biology and taxonomic classification.</title>
        <authorList>
            <person name="Goeker M."/>
        </authorList>
    </citation>
    <scope>NUCLEOTIDE SEQUENCE [LARGE SCALE GENOMIC DNA]</scope>
    <source>
        <strain evidence="2 3">DSM 21793</strain>
    </source>
</reference>
<dbReference type="SUPFAM" id="SSF54593">
    <property type="entry name" value="Glyoxalase/Bleomycin resistance protein/Dihydroxybiphenyl dioxygenase"/>
    <property type="match status" value="1"/>
</dbReference>
<dbReference type="PANTHER" id="PTHR35006">
    <property type="entry name" value="GLYOXALASE FAMILY PROTEIN (AFU_ORTHOLOGUE AFUA_5G14830)"/>
    <property type="match status" value="1"/>
</dbReference>
<feature type="domain" description="Glyoxalase/fosfomycin resistance/dioxygenase" evidence="1">
    <location>
        <begin position="2"/>
        <end position="116"/>
    </location>
</feature>
<evidence type="ECO:0000259" key="1">
    <source>
        <dbReference type="Pfam" id="PF00903"/>
    </source>
</evidence>
<name>A0A840A543_9CAUL</name>
<dbReference type="Pfam" id="PF00903">
    <property type="entry name" value="Glyoxalase"/>
    <property type="match status" value="1"/>
</dbReference>
<dbReference type="InterPro" id="IPR004360">
    <property type="entry name" value="Glyas_Fos-R_dOase_dom"/>
</dbReference>
<keyword evidence="3" id="KW-1185">Reference proteome</keyword>
<keyword evidence="2" id="KW-0560">Oxidoreductase</keyword>
<comment type="caution">
    <text evidence="2">The sequence shown here is derived from an EMBL/GenBank/DDBJ whole genome shotgun (WGS) entry which is preliminary data.</text>
</comment>
<dbReference type="GO" id="GO:0051213">
    <property type="term" value="F:dioxygenase activity"/>
    <property type="evidence" value="ECO:0007669"/>
    <property type="project" value="UniProtKB-KW"/>
</dbReference>
<evidence type="ECO:0000313" key="3">
    <source>
        <dbReference type="Proteomes" id="UP000530564"/>
    </source>
</evidence>
<dbReference type="Gene3D" id="3.10.180.10">
    <property type="entry name" value="2,3-Dihydroxybiphenyl 1,2-Dioxygenase, domain 1"/>
    <property type="match status" value="1"/>
</dbReference>
<sequence length="121" mass="12586">MIGYTTVGANDFEKSKAFFDAVLAPLGVARSFGMDRIQFYGAPGAGALAVCKPYDGEKATSGNGMMVALACPSPEVVDQVHAAALAAGGTCDGQPGKRLPTFYGAYFRDLDGNKFCAFKMG</sequence>
<accession>A0A840A543</accession>
<gene>
    <name evidence="2" type="ORF">GGQ61_004222</name>
</gene>
<dbReference type="EMBL" id="JACIDK010000011">
    <property type="protein sequence ID" value="MBB3893478.1"/>
    <property type="molecule type" value="Genomic_DNA"/>
</dbReference>
<organism evidence="2 3">
    <name type="scientific">Phenylobacterium haematophilum</name>
    <dbReference type="NCBI Taxonomy" id="98513"/>
    <lineage>
        <taxon>Bacteria</taxon>
        <taxon>Pseudomonadati</taxon>
        <taxon>Pseudomonadota</taxon>
        <taxon>Alphaproteobacteria</taxon>
        <taxon>Caulobacterales</taxon>
        <taxon>Caulobacteraceae</taxon>
        <taxon>Phenylobacterium</taxon>
    </lineage>
</organism>
<protein>
    <submittedName>
        <fullName evidence="2">Catechol 2,3-dioxygenase-like lactoylglutathione lyase family enzyme</fullName>
    </submittedName>
</protein>
<evidence type="ECO:0000313" key="2">
    <source>
        <dbReference type="EMBL" id="MBB3893478.1"/>
    </source>
</evidence>
<dbReference type="Proteomes" id="UP000530564">
    <property type="component" value="Unassembled WGS sequence"/>
</dbReference>
<dbReference type="CDD" id="cd07262">
    <property type="entry name" value="VOC_like"/>
    <property type="match status" value="1"/>
</dbReference>
<dbReference type="RefSeq" id="WP_183776980.1">
    <property type="nucleotide sequence ID" value="NZ_JACIDK010000011.1"/>
</dbReference>
<dbReference type="AlphaFoldDB" id="A0A840A543"/>